<proteinExistence type="predicted"/>
<keyword evidence="2" id="KW-1185">Reference proteome</keyword>
<protein>
    <submittedName>
        <fullName evidence="1">Uncharacterized protein</fullName>
    </submittedName>
</protein>
<name>I3IGI5_9BACT</name>
<evidence type="ECO:0000313" key="2">
    <source>
        <dbReference type="Proteomes" id="UP000002985"/>
    </source>
</evidence>
<accession>I3IGI5</accession>
<dbReference type="EMBL" id="BAFH01000001">
    <property type="protein sequence ID" value="GAB60830.1"/>
    <property type="molecule type" value="Genomic_DNA"/>
</dbReference>
<dbReference type="AlphaFoldDB" id="I3IGI5"/>
<evidence type="ECO:0000313" key="1">
    <source>
        <dbReference type="EMBL" id="GAB60830.1"/>
    </source>
</evidence>
<dbReference type="Proteomes" id="UP000002985">
    <property type="component" value="Unassembled WGS sequence"/>
</dbReference>
<gene>
    <name evidence="1" type="ORF">KSU1_A0063</name>
</gene>
<comment type="caution">
    <text evidence="1">The sequence shown here is derived from an EMBL/GenBank/DDBJ whole genome shotgun (WGS) entry which is preliminary data.</text>
</comment>
<organism evidence="1 2">
    <name type="scientific">Candidatus Jettenia caeni</name>
    <dbReference type="NCBI Taxonomy" id="247490"/>
    <lineage>
        <taxon>Bacteria</taxon>
        <taxon>Pseudomonadati</taxon>
        <taxon>Planctomycetota</taxon>
        <taxon>Candidatus Brocadiia</taxon>
        <taxon>Candidatus Brocadiales</taxon>
        <taxon>Candidatus Brocadiaceae</taxon>
        <taxon>Candidatus Jettenia</taxon>
    </lineage>
</organism>
<reference evidence="1 2" key="1">
    <citation type="journal article" date="2012" name="FEBS Lett.">
        <title>Anammox organism KSU-1 expresses a NirK-type copper-containing nitrite reductase instead of a NirS-type with cytochrome cd1.</title>
        <authorList>
            <person name="Hira D."/>
            <person name="Toh H."/>
            <person name="Migita C.T."/>
            <person name="Okubo H."/>
            <person name="Nishiyama T."/>
            <person name="Hattori M."/>
            <person name="Furukawa K."/>
            <person name="Fujii T."/>
        </authorList>
    </citation>
    <scope>NUCLEOTIDE SEQUENCE [LARGE SCALE GENOMIC DNA]</scope>
</reference>
<sequence length="59" mass="6663">MLFYNHDIPTGLDKKKKSVWVLKGTTQRLFFLPTPESPPKRGLLYSLLERGLGVGSFPS</sequence>